<sequence length="93" mass="11250">MNDIENDTMVKLEYRMWDQNENLEPDRNRNEKQYRDQNLNRNRDRERNGNLLRSRAESEPKEPQSERRMKEIDIEGETGRRIENEIAAGIMIS</sequence>
<protein>
    <submittedName>
        <fullName evidence="2">Uncharacterized protein</fullName>
    </submittedName>
</protein>
<proteinExistence type="predicted"/>
<gene>
    <name evidence="2" type="ORF">EVAR_90544_1</name>
</gene>
<evidence type="ECO:0000313" key="2">
    <source>
        <dbReference type="EMBL" id="GBP67694.1"/>
    </source>
</evidence>
<dbReference type="Proteomes" id="UP000299102">
    <property type="component" value="Unassembled WGS sequence"/>
</dbReference>
<evidence type="ECO:0000313" key="3">
    <source>
        <dbReference type="Proteomes" id="UP000299102"/>
    </source>
</evidence>
<organism evidence="2 3">
    <name type="scientific">Eumeta variegata</name>
    <name type="common">Bagworm moth</name>
    <name type="synonym">Eumeta japonica</name>
    <dbReference type="NCBI Taxonomy" id="151549"/>
    <lineage>
        <taxon>Eukaryota</taxon>
        <taxon>Metazoa</taxon>
        <taxon>Ecdysozoa</taxon>
        <taxon>Arthropoda</taxon>
        <taxon>Hexapoda</taxon>
        <taxon>Insecta</taxon>
        <taxon>Pterygota</taxon>
        <taxon>Neoptera</taxon>
        <taxon>Endopterygota</taxon>
        <taxon>Lepidoptera</taxon>
        <taxon>Glossata</taxon>
        <taxon>Ditrysia</taxon>
        <taxon>Tineoidea</taxon>
        <taxon>Psychidae</taxon>
        <taxon>Oiketicinae</taxon>
        <taxon>Eumeta</taxon>
    </lineage>
</organism>
<name>A0A4C1XYD3_EUMVA</name>
<keyword evidence="3" id="KW-1185">Reference proteome</keyword>
<feature type="region of interest" description="Disordered" evidence="1">
    <location>
        <begin position="18"/>
        <end position="76"/>
    </location>
</feature>
<reference evidence="2 3" key="1">
    <citation type="journal article" date="2019" name="Commun. Biol.">
        <title>The bagworm genome reveals a unique fibroin gene that provides high tensile strength.</title>
        <authorList>
            <person name="Kono N."/>
            <person name="Nakamura H."/>
            <person name="Ohtoshi R."/>
            <person name="Tomita M."/>
            <person name="Numata K."/>
            <person name="Arakawa K."/>
        </authorList>
    </citation>
    <scope>NUCLEOTIDE SEQUENCE [LARGE SCALE GENOMIC DNA]</scope>
</reference>
<comment type="caution">
    <text evidence="2">The sequence shown here is derived from an EMBL/GenBank/DDBJ whole genome shotgun (WGS) entry which is preliminary data.</text>
</comment>
<dbReference type="EMBL" id="BGZK01000988">
    <property type="protein sequence ID" value="GBP67694.1"/>
    <property type="molecule type" value="Genomic_DNA"/>
</dbReference>
<accession>A0A4C1XYD3</accession>
<dbReference type="AlphaFoldDB" id="A0A4C1XYD3"/>
<feature type="compositionally biased region" description="Basic and acidic residues" evidence="1">
    <location>
        <begin position="18"/>
        <end position="35"/>
    </location>
</feature>
<feature type="compositionally biased region" description="Basic and acidic residues" evidence="1">
    <location>
        <begin position="41"/>
        <end position="76"/>
    </location>
</feature>
<evidence type="ECO:0000256" key="1">
    <source>
        <dbReference type="SAM" id="MobiDB-lite"/>
    </source>
</evidence>